<organism evidence="2 3">
    <name type="scientific">Collimonas pratensis</name>
    <dbReference type="NCBI Taxonomy" id="279113"/>
    <lineage>
        <taxon>Bacteria</taxon>
        <taxon>Pseudomonadati</taxon>
        <taxon>Pseudomonadota</taxon>
        <taxon>Betaproteobacteria</taxon>
        <taxon>Burkholderiales</taxon>
        <taxon>Oxalobacteraceae</taxon>
        <taxon>Collimonas</taxon>
    </lineage>
</organism>
<reference evidence="2 3" key="1">
    <citation type="submission" date="2015-11" db="EMBL/GenBank/DDBJ databases">
        <title>Exploring the genomic traits of fungus-feeding bacterial genus Collimonas.</title>
        <authorList>
            <person name="Song C."/>
            <person name="Schmidt R."/>
            <person name="de Jager V."/>
            <person name="Krzyzanowska D."/>
            <person name="Jongedijk E."/>
            <person name="Cankar K."/>
            <person name="Beekwilder J."/>
            <person name="van Veen A."/>
            <person name="de Boer W."/>
            <person name="van Veen J.A."/>
            <person name="Garbeva P."/>
        </authorList>
    </citation>
    <scope>NUCLEOTIDE SEQUENCE [LARGE SCALE GENOMIC DNA]</scope>
    <source>
        <strain evidence="2 3">Ter291</strain>
    </source>
</reference>
<protein>
    <submittedName>
        <fullName evidence="2">Uncharacterized protein</fullName>
    </submittedName>
</protein>
<keyword evidence="1" id="KW-0732">Signal</keyword>
<gene>
    <name evidence="2" type="ORF">CPter291_1748</name>
</gene>
<dbReference type="Proteomes" id="UP000074914">
    <property type="component" value="Chromosome"/>
</dbReference>
<feature type="chain" id="PRO_5045076169" evidence="1">
    <location>
        <begin position="24"/>
        <end position="167"/>
    </location>
</feature>
<dbReference type="EMBL" id="CP013236">
    <property type="protein sequence ID" value="AMP14016.1"/>
    <property type="molecule type" value="Genomic_DNA"/>
</dbReference>
<accession>A0ABN4M892</accession>
<keyword evidence="3" id="KW-1185">Reference proteome</keyword>
<evidence type="ECO:0000256" key="1">
    <source>
        <dbReference type="SAM" id="SignalP"/>
    </source>
</evidence>
<feature type="signal peptide" evidence="1">
    <location>
        <begin position="1"/>
        <end position="23"/>
    </location>
</feature>
<name>A0ABN4M892_9BURK</name>
<proteinExistence type="predicted"/>
<sequence length="167" mass="17690">MQRSATTLAIMLTTSFLAASAGAANVEDPTLQIIAAAGKSVCQSTVRQLGATSQKIELCVSQGNFAHDVYVLKIDGNDVLKGIDDETTKGIFATHQGEKISLTCAPQLEEPTQVTAEKIDAVQKLMPALSADEARKTAISLDAVEIGRLCTAQRGDNSLLDVRVVFN</sequence>
<evidence type="ECO:0000313" key="3">
    <source>
        <dbReference type="Proteomes" id="UP000074914"/>
    </source>
</evidence>
<evidence type="ECO:0000313" key="2">
    <source>
        <dbReference type="EMBL" id="AMP14016.1"/>
    </source>
</evidence>